<comment type="caution">
    <text evidence="3">The sequence shown here is derived from an EMBL/GenBank/DDBJ whole genome shotgun (WGS) entry which is preliminary data.</text>
</comment>
<dbReference type="PRINTS" id="PR00081">
    <property type="entry name" value="GDHRDH"/>
</dbReference>
<comment type="similarity">
    <text evidence="1">Belongs to the short-chain dehydrogenases/reductases (SDR) family.</text>
</comment>
<dbReference type="PANTHER" id="PTHR43180">
    <property type="entry name" value="3-OXOACYL-(ACYL-CARRIER-PROTEIN) REDUCTASE (AFU_ORTHOLOGUE AFUA_6G11210)"/>
    <property type="match status" value="1"/>
</dbReference>
<protein>
    <submittedName>
        <fullName evidence="3">Glucose 1-dehydrogenase</fullName>
        <ecNumber evidence="3">1.1.1.47</ecNumber>
    </submittedName>
</protein>
<evidence type="ECO:0000313" key="3">
    <source>
        <dbReference type="EMBL" id="MXR70151.1"/>
    </source>
</evidence>
<keyword evidence="2 3" id="KW-0560">Oxidoreductase</keyword>
<evidence type="ECO:0000256" key="2">
    <source>
        <dbReference type="ARBA" id="ARBA00023002"/>
    </source>
</evidence>
<dbReference type="FunFam" id="3.40.50.720:FF:000084">
    <property type="entry name" value="Short-chain dehydrogenase reductase"/>
    <property type="match status" value="1"/>
</dbReference>
<sequence>MQSNFEGKVVLITGAASGFGKLLAQRLAPQGAKLVLGDINETALDTLCSELGECAVGLRCDVSIEADQQALAQLAEDSFGRLDIAINNAGISAPMKSLLDTTEADMDLSFAINTKGVFFGMKAQIPLMQQHKCGAILNVASMAGINGAPKLTPYVAAKHAVVGITRTAALEFAAKGIRVNAICPFFTPTPMVTEGVDPALIEQLTRAVPMRRLADPNEVVSAMLHMVNPDNGFMTGQAIAIDGGVSAI</sequence>
<keyword evidence="4" id="KW-1185">Reference proteome</keyword>
<dbReference type="Pfam" id="PF13561">
    <property type="entry name" value="adh_short_C2"/>
    <property type="match status" value="1"/>
</dbReference>
<dbReference type="InterPro" id="IPR036291">
    <property type="entry name" value="NAD(P)-bd_dom_sf"/>
</dbReference>
<evidence type="ECO:0000256" key="1">
    <source>
        <dbReference type="ARBA" id="ARBA00006484"/>
    </source>
</evidence>
<dbReference type="EC" id="1.1.1.47" evidence="3"/>
<accession>A0A6L7I475</accession>
<dbReference type="RefSeq" id="WP_160797969.1">
    <property type="nucleotide sequence ID" value="NZ_WRPA01000016.1"/>
</dbReference>
<organism evidence="3 4">
    <name type="scientific">Shewanella insulae</name>
    <dbReference type="NCBI Taxonomy" id="2681496"/>
    <lineage>
        <taxon>Bacteria</taxon>
        <taxon>Pseudomonadati</taxon>
        <taxon>Pseudomonadota</taxon>
        <taxon>Gammaproteobacteria</taxon>
        <taxon>Alteromonadales</taxon>
        <taxon>Shewanellaceae</taxon>
        <taxon>Shewanella</taxon>
    </lineage>
</organism>
<gene>
    <name evidence="3" type="ORF">GNT65_15910</name>
</gene>
<dbReference type="GO" id="GO:0047936">
    <property type="term" value="F:glucose 1-dehydrogenase [NAD(P)+] activity"/>
    <property type="evidence" value="ECO:0007669"/>
    <property type="project" value="UniProtKB-EC"/>
</dbReference>
<proteinExistence type="inferred from homology"/>
<dbReference type="PROSITE" id="PS00061">
    <property type="entry name" value="ADH_SHORT"/>
    <property type="match status" value="1"/>
</dbReference>
<dbReference type="NCBIfam" id="NF005559">
    <property type="entry name" value="PRK07231.1"/>
    <property type="match status" value="1"/>
</dbReference>
<dbReference type="PRINTS" id="PR00080">
    <property type="entry name" value="SDRFAMILY"/>
</dbReference>
<dbReference type="Proteomes" id="UP000474778">
    <property type="component" value="Unassembled WGS sequence"/>
</dbReference>
<dbReference type="CDD" id="cd05233">
    <property type="entry name" value="SDR_c"/>
    <property type="match status" value="1"/>
</dbReference>
<dbReference type="SUPFAM" id="SSF51735">
    <property type="entry name" value="NAD(P)-binding Rossmann-fold domains"/>
    <property type="match status" value="1"/>
</dbReference>
<dbReference type="EMBL" id="WRPA01000016">
    <property type="protein sequence ID" value="MXR70151.1"/>
    <property type="molecule type" value="Genomic_DNA"/>
</dbReference>
<dbReference type="InterPro" id="IPR002347">
    <property type="entry name" value="SDR_fam"/>
</dbReference>
<dbReference type="AlphaFoldDB" id="A0A6L7I475"/>
<name>A0A6L7I475_9GAMM</name>
<dbReference type="InterPro" id="IPR020904">
    <property type="entry name" value="Sc_DH/Rdtase_CS"/>
</dbReference>
<dbReference type="Gene3D" id="3.40.50.720">
    <property type="entry name" value="NAD(P)-binding Rossmann-like Domain"/>
    <property type="match status" value="1"/>
</dbReference>
<dbReference type="PANTHER" id="PTHR43180:SF33">
    <property type="entry name" value="15-HYDROXYPROSTAGLANDIN DEHYDROGENASE [NAD(+)]-LIKE"/>
    <property type="match status" value="1"/>
</dbReference>
<evidence type="ECO:0000313" key="4">
    <source>
        <dbReference type="Proteomes" id="UP000474778"/>
    </source>
</evidence>
<reference evidence="3 4" key="1">
    <citation type="submission" date="2019-12" db="EMBL/GenBank/DDBJ databases">
        <title>Shewanella insulae sp. nov., isolated from a tidal flat.</title>
        <authorList>
            <person name="Yoon J.-H."/>
        </authorList>
    </citation>
    <scope>NUCLEOTIDE SEQUENCE [LARGE SCALE GENOMIC DNA]</scope>
    <source>
        <strain evidence="3 4">JBTF-M18</strain>
    </source>
</reference>